<accession>A0A8X8WSW5</accession>
<proteinExistence type="predicted"/>
<comment type="caution">
    <text evidence="1">The sequence shown here is derived from an EMBL/GenBank/DDBJ whole genome shotgun (WGS) entry which is preliminary data.</text>
</comment>
<reference evidence="1" key="2">
    <citation type="submission" date="2020-08" db="EMBL/GenBank/DDBJ databases">
        <title>Plant Genome Project.</title>
        <authorList>
            <person name="Zhang R.-G."/>
        </authorList>
    </citation>
    <scope>NUCLEOTIDE SEQUENCE</scope>
    <source>
        <strain evidence="1">Huo1</strain>
        <tissue evidence="1">Leaf</tissue>
    </source>
</reference>
<dbReference type="Proteomes" id="UP000298416">
    <property type="component" value="Unassembled WGS sequence"/>
</dbReference>
<evidence type="ECO:0000313" key="2">
    <source>
        <dbReference type="Proteomes" id="UP000298416"/>
    </source>
</evidence>
<dbReference type="AlphaFoldDB" id="A0A8X8WSW5"/>
<name>A0A8X8WSW5_SALSN</name>
<dbReference type="EMBL" id="PNBA02000014">
    <property type="protein sequence ID" value="KAG6400360.1"/>
    <property type="molecule type" value="Genomic_DNA"/>
</dbReference>
<keyword evidence="2" id="KW-1185">Reference proteome</keyword>
<gene>
    <name evidence="1" type="ORF">SASPL_137188</name>
</gene>
<dbReference type="PANTHER" id="PTHR33526">
    <property type="entry name" value="OS07G0123800 PROTEIN"/>
    <property type="match status" value="1"/>
</dbReference>
<reference evidence="1" key="1">
    <citation type="submission" date="2018-01" db="EMBL/GenBank/DDBJ databases">
        <authorList>
            <person name="Mao J.F."/>
        </authorList>
    </citation>
    <scope>NUCLEOTIDE SEQUENCE</scope>
    <source>
        <strain evidence="1">Huo1</strain>
        <tissue evidence="1">Leaf</tissue>
    </source>
</reference>
<evidence type="ECO:0000313" key="1">
    <source>
        <dbReference type="EMBL" id="KAG6400360.1"/>
    </source>
</evidence>
<dbReference type="PANTHER" id="PTHR33526:SF13">
    <property type="entry name" value="TYROSINE-PROTEIN PHOSPHATASE 3-LIKE"/>
    <property type="match status" value="1"/>
</dbReference>
<protein>
    <submittedName>
        <fullName evidence="1">Uncharacterized protein</fullName>
    </submittedName>
</protein>
<sequence>MKSKAGQQKRFMKFITVPVRALSRARDFYVRSLSDYADKMNYGNNAMAIPVTAQVTSLPRSFTVTSGRHEAEPELNRAASARSVGERAEVESFIKQQMGAGAGPWPGPPPRSGSVAMGRIDEDREANDKSISSKAMAILVVIFGLTSNPENTSHGAPYKFGAYKKTDALLLAKNEFVACKIIFLVANAGWIHSWLLARLQYGVPLLYIQQGLCFLSHGQVIYRHS</sequence>
<organism evidence="1">
    <name type="scientific">Salvia splendens</name>
    <name type="common">Scarlet sage</name>
    <dbReference type="NCBI Taxonomy" id="180675"/>
    <lineage>
        <taxon>Eukaryota</taxon>
        <taxon>Viridiplantae</taxon>
        <taxon>Streptophyta</taxon>
        <taxon>Embryophyta</taxon>
        <taxon>Tracheophyta</taxon>
        <taxon>Spermatophyta</taxon>
        <taxon>Magnoliopsida</taxon>
        <taxon>eudicotyledons</taxon>
        <taxon>Gunneridae</taxon>
        <taxon>Pentapetalae</taxon>
        <taxon>asterids</taxon>
        <taxon>lamiids</taxon>
        <taxon>Lamiales</taxon>
        <taxon>Lamiaceae</taxon>
        <taxon>Nepetoideae</taxon>
        <taxon>Mentheae</taxon>
        <taxon>Salviinae</taxon>
        <taxon>Salvia</taxon>
        <taxon>Salvia subgen. Calosphace</taxon>
        <taxon>core Calosphace</taxon>
    </lineage>
</organism>